<evidence type="ECO:0000313" key="3">
    <source>
        <dbReference type="Proteomes" id="UP000564885"/>
    </source>
</evidence>
<keyword evidence="3" id="KW-1185">Reference proteome</keyword>
<dbReference type="Proteomes" id="UP000564885">
    <property type="component" value="Unassembled WGS sequence"/>
</dbReference>
<reference evidence="2 3" key="1">
    <citation type="submission" date="2020-04" db="EMBL/GenBank/DDBJ databases">
        <title>Enterovirga sp. isolate from soil.</title>
        <authorList>
            <person name="Chea S."/>
            <person name="Kim D.-U."/>
        </authorList>
    </citation>
    <scope>NUCLEOTIDE SEQUENCE [LARGE SCALE GENOMIC DNA]</scope>
    <source>
        <strain evidence="2 3">DB1703</strain>
    </source>
</reference>
<evidence type="ECO:0000256" key="1">
    <source>
        <dbReference type="SAM" id="SignalP"/>
    </source>
</evidence>
<feature type="chain" id="PRO_5032579477" evidence="1">
    <location>
        <begin position="23"/>
        <end position="115"/>
    </location>
</feature>
<organism evidence="2 3">
    <name type="scientific">Enterovirga aerilata</name>
    <dbReference type="NCBI Taxonomy" id="2730920"/>
    <lineage>
        <taxon>Bacteria</taxon>
        <taxon>Pseudomonadati</taxon>
        <taxon>Pseudomonadota</taxon>
        <taxon>Alphaproteobacteria</taxon>
        <taxon>Hyphomicrobiales</taxon>
        <taxon>Methylobacteriaceae</taxon>
        <taxon>Enterovirga</taxon>
    </lineage>
</organism>
<dbReference type="AlphaFoldDB" id="A0A849I3Y6"/>
<evidence type="ECO:0000313" key="2">
    <source>
        <dbReference type="EMBL" id="NNM72364.1"/>
    </source>
</evidence>
<dbReference type="EMBL" id="JABEPP010000002">
    <property type="protein sequence ID" value="NNM72364.1"/>
    <property type="molecule type" value="Genomic_DNA"/>
</dbReference>
<proteinExistence type="predicted"/>
<dbReference type="RefSeq" id="WP_171217842.1">
    <property type="nucleotide sequence ID" value="NZ_JABEPP010000002.1"/>
</dbReference>
<name>A0A849I3Y6_9HYPH</name>
<gene>
    <name evidence="2" type="ORF">HJG44_08155</name>
</gene>
<accession>A0A849I3Y6</accession>
<sequence>MTSIQAFRAGLFALAMTGAAQAQEVPRTPPNAELEACKTTGLLALKERSPAVTDVLIDPDAVTIAKADTKVEDTPVKGVIMGEAYLEKNRTEKPHRFVCLIGEKGKVLLTFFTQQ</sequence>
<comment type="caution">
    <text evidence="2">The sequence shown here is derived from an EMBL/GenBank/DDBJ whole genome shotgun (WGS) entry which is preliminary data.</text>
</comment>
<feature type="signal peptide" evidence="1">
    <location>
        <begin position="1"/>
        <end position="22"/>
    </location>
</feature>
<keyword evidence="1" id="KW-0732">Signal</keyword>
<protein>
    <submittedName>
        <fullName evidence="2">Uncharacterized protein</fullName>
    </submittedName>
</protein>